<dbReference type="Pfam" id="PF03033">
    <property type="entry name" value="Glyco_transf_28"/>
    <property type="match status" value="1"/>
</dbReference>
<evidence type="ECO:0000259" key="1">
    <source>
        <dbReference type="Pfam" id="PF03033"/>
    </source>
</evidence>
<dbReference type="InterPro" id="IPR002213">
    <property type="entry name" value="UDP_glucos_trans"/>
</dbReference>
<dbReference type="AlphaFoldDB" id="A0A2H3P0F0"/>
<dbReference type="InterPro" id="IPR004276">
    <property type="entry name" value="GlycoTrans_28_N"/>
</dbReference>
<name>A0A2H3P0F0_9BACT</name>
<protein>
    <submittedName>
        <fullName evidence="3">UDP-glucose--sterol glucosyltransferase</fullName>
    </submittedName>
</protein>
<accession>A0A2H3P0F0</accession>
<gene>
    <name evidence="3" type="ORF">CRI93_08955</name>
</gene>
<feature type="domain" description="Glycosyltransferase family 28 N-terminal" evidence="1">
    <location>
        <begin position="5"/>
        <end position="143"/>
    </location>
</feature>
<keyword evidence="4" id="KW-1185">Reference proteome</keyword>
<dbReference type="InterPro" id="IPR050426">
    <property type="entry name" value="Glycosyltransferase_28"/>
</dbReference>
<dbReference type="GO" id="GO:0016758">
    <property type="term" value="F:hexosyltransferase activity"/>
    <property type="evidence" value="ECO:0007669"/>
    <property type="project" value="InterPro"/>
</dbReference>
<proteinExistence type="predicted"/>
<comment type="caution">
    <text evidence="3">The sequence shown here is derived from an EMBL/GenBank/DDBJ whole genome shotgun (WGS) entry which is preliminary data.</text>
</comment>
<dbReference type="Gene3D" id="3.40.50.2000">
    <property type="entry name" value="Glycogen Phosphorylase B"/>
    <property type="match status" value="2"/>
</dbReference>
<dbReference type="GO" id="GO:0005975">
    <property type="term" value="P:carbohydrate metabolic process"/>
    <property type="evidence" value="ECO:0007669"/>
    <property type="project" value="InterPro"/>
</dbReference>
<dbReference type="FunFam" id="3.40.50.2000:FF:000009">
    <property type="entry name" value="Sterol 3-beta-glucosyltransferase UGT80A2"/>
    <property type="match status" value="1"/>
</dbReference>
<dbReference type="OrthoDB" id="764352at2"/>
<dbReference type="GO" id="GO:0008194">
    <property type="term" value="F:UDP-glycosyltransferase activity"/>
    <property type="evidence" value="ECO:0007669"/>
    <property type="project" value="InterPro"/>
</dbReference>
<dbReference type="PANTHER" id="PTHR48050">
    <property type="entry name" value="STEROL 3-BETA-GLUCOSYLTRANSFERASE"/>
    <property type="match status" value="1"/>
</dbReference>
<dbReference type="GO" id="GO:0033072">
    <property type="term" value="P:vancomycin biosynthetic process"/>
    <property type="evidence" value="ECO:0007669"/>
    <property type="project" value="UniProtKB-ARBA"/>
</dbReference>
<dbReference type="CDD" id="cd03784">
    <property type="entry name" value="GT1_Gtf-like"/>
    <property type="match status" value="1"/>
</dbReference>
<dbReference type="SUPFAM" id="SSF53756">
    <property type="entry name" value="UDP-Glycosyltransferase/glycogen phosphorylase"/>
    <property type="match status" value="1"/>
</dbReference>
<keyword evidence="3" id="KW-0808">Transferase</keyword>
<dbReference type="PANTHER" id="PTHR48050:SF13">
    <property type="entry name" value="STEROL 3-BETA-GLUCOSYLTRANSFERASE UGT80A2"/>
    <property type="match status" value="1"/>
</dbReference>
<reference evidence="3 4" key="1">
    <citation type="submission" date="2017-10" db="EMBL/GenBank/DDBJ databases">
        <title>Draft genome of Longimonas halophila.</title>
        <authorList>
            <person name="Goh K.M."/>
            <person name="Shamsir M.S."/>
            <person name="Lim S.W."/>
        </authorList>
    </citation>
    <scope>NUCLEOTIDE SEQUENCE [LARGE SCALE GENOMIC DNA]</scope>
    <source>
        <strain evidence="3 4">KCTC 42399</strain>
    </source>
</reference>
<evidence type="ECO:0000259" key="2">
    <source>
        <dbReference type="Pfam" id="PF06722"/>
    </source>
</evidence>
<dbReference type="EMBL" id="PDEP01000007">
    <property type="protein sequence ID" value="PEN06756.1"/>
    <property type="molecule type" value="Genomic_DNA"/>
</dbReference>
<sequence>MPMNVFIATIGTRGDVQPYVALGEALHQAGHAVTICTSTRYAALVAERGLQYGRLSDDLVALIETPEGRAAIAGAGGSAGGMRALIRLIRTSFRIQRALFCDGWTAAQAANPDVVVYHPKMAIALHYAERLGIPAVMATLFPTLLPTSAYPNPGFPSLNLGRRLTATYNRATHHLVRAVVSVVSRWLFASWRAEHGLPPQPWGTGLLHRDDGTHVPIVNGWSAHVAPNPPDWPRQDVTTTGYWVLDRPSDWTPPSELQAFLEAGPPPVYVGFGSMAGGDPAHTTRVVLDALAQAGRRGVLARGWGGLDAQDCPESVYLLDQVPHDWLFERVAAVVHHGGAGTTAAGLRAGCPTVVCPFFGDQLFWARRVCDLGVGPAPVPQKHLTAPRLADAIRQATERGAMRQAAAMLGRALRREDGAAQAVSSIERVGTVQQHG</sequence>
<evidence type="ECO:0000313" key="4">
    <source>
        <dbReference type="Proteomes" id="UP000221024"/>
    </source>
</evidence>
<feature type="domain" description="Erythromycin biosynthesis protein CIII-like C-terminal" evidence="2">
    <location>
        <begin position="308"/>
        <end position="409"/>
    </location>
</feature>
<evidence type="ECO:0000313" key="3">
    <source>
        <dbReference type="EMBL" id="PEN06756.1"/>
    </source>
</evidence>
<dbReference type="Proteomes" id="UP000221024">
    <property type="component" value="Unassembled WGS sequence"/>
</dbReference>
<dbReference type="InterPro" id="IPR010610">
    <property type="entry name" value="EryCIII-like_C"/>
</dbReference>
<dbReference type="Pfam" id="PF06722">
    <property type="entry name" value="EryCIII-like_C"/>
    <property type="match status" value="1"/>
</dbReference>
<organism evidence="3 4">
    <name type="scientific">Longimonas halophila</name>
    <dbReference type="NCBI Taxonomy" id="1469170"/>
    <lineage>
        <taxon>Bacteria</taxon>
        <taxon>Pseudomonadati</taxon>
        <taxon>Rhodothermota</taxon>
        <taxon>Rhodothermia</taxon>
        <taxon>Rhodothermales</taxon>
        <taxon>Salisaetaceae</taxon>
        <taxon>Longimonas</taxon>
    </lineage>
</organism>